<evidence type="ECO:0000256" key="4">
    <source>
        <dbReference type="ARBA" id="ARBA00022475"/>
    </source>
</evidence>
<comment type="caution">
    <text evidence="13">The sequence shown here is derived from an EMBL/GenBank/DDBJ whole genome shotgun (WGS) entry which is preliminary data.</text>
</comment>
<dbReference type="SUPFAM" id="SSF55874">
    <property type="entry name" value="ATPase domain of HSP90 chaperone/DNA topoisomerase II/histidine kinase"/>
    <property type="match status" value="1"/>
</dbReference>
<keyword evidence="4" id="KW-1003">Cell membrane</keyword>
<dbReference type="SUPFAM" id="SSF55785">
    <property type="entry name" value="PYP-like sensor domain (PAS domain)"/>
    <property type="match status" value="1"/>
</dbReference>
<evidence type="ECO:0000313" key="14">
    <source>
        <dbReference type="Proteomes" id="UP000054092"/>
    </source>
</evidence>
<keyword evidence="11" id="KW-0472">Membrane</keyword>
<gene>
    <name evidence="13" type="ORF">XD94_1808</name>
</gene>
<keyword evidence="8 13" id="KW-0418">Kinase</keyword>
<dbReference type="Gene3D" id="3.30.450.20">
    <property type="entry name" value="PAS domain"/>
    <property type="match status" value="1"/>
</dbReference>
<reference evidence="14" key="1">
    <citation type="journal article" date="2015" name="MBio">
        <title>Genome-Resolved Metagenomic Analysis Reveals Roles for Candidate Phyla and Other Microbial Community Members in Biogeochemical Transformations in Oil Reservoirs.</title>
        <authorList>
            <person name="Hu P."/>
            <person name="Tom L."/>
            <person name="Singh A."/>
            <person name="Thomas B.C."/>
            <person name="Baker B.J."/>
            <person name="Piceno Y.M."/>
            <person name="Andersen G.L."/>
            <person name="Banfield J.F."/>
        </authorList>
    </citation>
    <scope>NUCLEOTIDE SEQUENCE [LARGE SCALE GENOMIC DNA]</scope>
</reference>
<dbReference type="GO" id="GO:0005524">
    <property type="term" value="F:ATP binding"/>
    <property type="evidence" value="ECO:0007669"/>
    <property type="project" value="UniProtKB-KW"/>
</dbReference>
<dbReference type="PRINTS" id="PR00344">
    <property type="entry name" value="BCTRLSENSOR"/>
</dbReference>
<keyword evidence="9" id="KW-0067">ATP-binding</keyword>
<dbReference type="Gene3D" id="3.30.565.10">
    <property type="entry name" value="Histidine kinase-like ATPase, C-terminal domain"/>
    <property type="match status" value="1"/>
</dbReference>
<evidence type="ECO:0000256" key="11">
    <source>
        <dbReference type="ARBA" id="ARBA00023136"/>
    </source>
</evidence>
<dbReference type="InterPro" id="IPR036890">
    <property type="entry name" value="HATPase_C_sf"/>
</dbReference>
<dbReference type="GO" id="GO:0000155">
    <property type="term" value="F:phosphorelay sensor kinase activity"/>
    <property type="evidence" value="ECO:0007669"/>
    <property type="project" value="InterPro"/>
</dbReference>
<dbReference type="Pfam" id="PF13426">
    <property type="entry name" value="PAS_9"/>
    <property type="match status" value="1"/>
</dbReference>
<dbReference type="PANTHER" id="PTHR45453">
    <property type="entry name" value="PHOSPHATE REGULON SENSOR PROTEIN PHOR"/>
    <property type="match status" value="1"/>
</dbReference>
<evidence type="ECO:0000256" key="3">
    <source>
        <dbReference type="ARBA" id="ARBA00012438"/>
    </source>
</evidence>
<evidence type="ECO:0000259" key="12">
    <source>
        <dbReference type="PROSITE" id="PS50109"/>
    </source>
</evidence>
<dbReference type="SUPFAM" id="SSF47384">
    <property type="entry name" value="Homodimeric domain of signal transducing histidine kinase"/>
    <property type="match status" value="1"/>
</dbReference>
<dbReference type="GO" id="GO:0004721">
    <property type="term" value="F:phosphoprotein phosphatase activity"/>
    <property type="evidence" value="ECO:0007669"/>
    <property type="project" value="TreeGrafter"/>
</dbReference>
<dbReference type="EMBL" id="LGGP01000403">
    <property type="protein sequence ID" value="KUK78194.1"/>
    <property type="molecule type" value="Genomic_DNA"/>
</dbReference>
<dbReference type="InterPro" id="IPR035965">
    <property type="entry name" value="PAS-like_dom_sf"/>
</dbReference>
<dbReference type="SMART" id="SM00091">
    <property type="entry name" value="PAS"/>
    <property type="match status" value="1"/>
</dbReference>
<evidence type="ECO:0000256" key="1">
    <source>
        <dbReference type="ARBA" id="ARBA00000085"/>
    </source>
</evidence>
<keyword evidence="10" id="KW-0902">Two-component regulatory system</keyword>
<dbReference type="AlphaFoldDB" id="A0A101HK34"/>
<name>A0A101HK34_9BACT</name>
<comment type="subcellular location">
    <subcellularLocation>
        <location evidence="2">Cell membrane</location>
    </subcellularLocation>
</comment>
<keyword evidence="5" id="KW-0597">Phosphoprotein</keyword>
<accession>A0A101HK34</accession>
<evidence type="ECO:0000256" key="2">
    <source>
        <dbReference type="ARBA" id="ARBA00004236"/>
    </source>
</evidence>
<evidence type="ECO:0000256" key="9">
    <source>
        <dbReference type="ARBA" id="ARBA00022840"/>
    </source>
</evidence>
<proteinExistence type="predicted"/>
<dbReference type="CDD" id="cd00075">
    <property type="entry name" value="HATPase"/>
    <property type="match status" value="1"/>
</dbReference>
<protein>
    <recommendedName>
        <fullName evidence="3">histidine kinase</fullName>
        <ecNumber evidence="3">2.7.13.3</ecNumber>
    </recommendedName>
</protein>
<dbReference type="Gene3D" id="1.10.287.130">
    <property type="match status" value="1"/>
</dbReference>
<evidence type="ECO:0000256" key="5">
    <source>
        <dbReference type="ARBA" id="ARBA00022553"/>
    </source>
</evidence>
<comment type="catalytic activity">
    <reaction evidence="1">
        <text>ATP + protein L-histidine = ADP + protein N-phospho-L-histidine.</text>
        <dbReference type="EC" id="2.7.13.3"/>
    </reaction>
</comment>
<dbReference type="GO" id="GO:0016036">
    <property type="term" value="P:cellular response to phosphate starvation"/>
    <property type="evidence" value="ECO:0007669"/>
    <property type="project" value="TreeGrafter"/>
</dbReference>
<dbReference type="NCBIfam" id="TIGR00229">
    <property type="entry name" value="sensory_box"/>
    <property type="match status" value="1"/>
</dbReference>
<dbReference type="FunFam" id="3.30.565.10:FF:000006">
    <property type="entry name" value="Sensor histidine kinase WalK"/>
    <property type="match status" value="1"/>
</dbReference>
<dbReference type="InterPro" id="IPR003661">
    <property type="entry name" value="HisK_dim/P_dom"/>
</dbReference>
<dbReference type="PATRIC" id="fig|1184387.3.peg.255"/>
<dbReference type="Pfam" id="PF02518">
    <property type="entry name" value="HATPase_c"/>
    <property type="match status" value="1"/>
</dbReference>
<dbReference type="InterPro" id="IPR004358">
    <property type="entry name" value="Sig_transdc_His_kin-like_C"/>
</dbReference>
<dbReference type="Proteomes" id="UP000054092">
    <property type="component" value="Unassembled WGS sequence"/>
</dbReference>
<dbReference type="PROSITE" id="PS50109">
    <property type="entry name" value="HIS_KIN"/>
    <property type="match status" value="1"/>
</dbReference>
<evidence type="ECO:0000256" key="7">
    <source>
        <dbReference type="ARBA" id="ARBA00022741"/>
    </source>
</evidence>
<evidence type="ECO:0000256" key="6">
    <source>
        <dbReference type="ARBA" id="ARBA00022679"/>
    </source>
</evidence>
<dbReference type="EC" id="2.7.13.3" evidence="3"/>
<evidence type="ECO:0000256" key="8">
    <source>
        <dbReference type="ARBA" id="ARBA00022777"/>
    </source>
</evidence>
<organism evidence="13 14">
    <name type="scientific">Mesotoga prima</name>
    <dbReference type="NCBI Taxonomy" id="1184387"/>
    <lineage>
        <taxon>Bacteria</taxon>
        <taxon>Thermotogati</taxon>
        <taxon>Thermotogota</taxon>
        <taxon>Thermotogae</taxon>
        <taxon>Kosmotogales</taxon>
        <taxon>Kosmotogaceae</taxon>
        <taxon>Mesotoga</taxon>
    </lineage>
</organism>
<dbReference type="GO" id="GO:0005886">
    <property type="term" value="C:plasma membrane"/>
    <property type="evidence" value="ECO:0007669"/>
    <property type="project" value="UniProtKB-SubCell"/>
</dbReference>
<keyword evidence="7" id="KW-0547">Nucleotide-binding</keyword>
<dbReference type="FunFam" id="1.10.287.130:FF:000008">
    <property type="entry name" value="Two-component sensor histidine kinase"/>
    <property type="match status" value="1"/>
</dbReference>
<dbReference type="SMART" id="SM00387">
    <property type="entry name" value="HATPase_c"/>
    <property type="match status" value="1"/>
</dbReference>
<dbReference type="InterPro" id="IPR050351">
    <property type="entry name" value="BphY/WalK/GraS-like"/>
</dbReference>
<dbReference type="InterPro" id="IPR003594">
    <property type="entry name" value="HATPase_dom"/>
</dbReference>
<dbReference type="CDD" id="cd00082">
    <property type="entry name" value="HisKA"/>
    <property type="match status" value="1"/>
</dbReference>
<dbReference type="InterPro" id="IPR000014">
    <property type="entry name" value="PAS"/>
</dbReference>
<dbReference type="SMART" id="SM00388">
    <property type="entry name" value="HisKA"/>
    <property type="match status" value="1"/>
</dbReference>
<evidence type="ECO:0000313" key="13">
    <source>
        <dbReference type="EMBL" id="KUK78194.1"/>
    </source>
</evidence>
<sequence length="416" mass="47684">MFYAVLATVAVIAFLFLILFRHERQKNKRLEAAKRRFADLVEVPRSAEFIFIYKKVQQLVSSIKEEVTSLNARIEDLVTIFDNLSDAFLIVSEDGRIDYANKAAQELSSKKLIGRKISEAIDNYYIGDLFEDSVRTRENQESEITIYYPKRTIRECKIMRVSLKNDVRYLILLRDITKEKEVEAMRRDFVANVSHELRTPLTSIHGYAETLAEDDLEDKDTVYRFLSIIENESARMTRLINDLLDLEKLESGEASFSKEDVELGEVVKYVIRIVDPLAGEKGVIVNVDVEEGIFVEGDFDRLVQLLLNLIDNAVKYTSAKEHGPREIWLRSYAQNNHAMIEVEDTGVGIPEDSLKHIFERFYRVDKARSRKMGGTGLGLAITRFIVEKHGGVISLESEYGTGTILKVKLPLKKVFK</sequence>
<evidence type="ECO:0000256" key="10">
    <source>
        <dbReference type="ARBA" id="ARBA00023012"/>
    </source>
</evidence>
<dbReference type="InterPro" id="IPR036097">
    <property type="entry name" value="HisK_dim/P_sf"/>
</dbReference>
<dbReference type="Pfam" id="PF00512">
    <property type="entry name" value="HisKA"/>
    <property type="match status" value="1"/>
</dbReference>
<dbReference type="PANTHER" id="PTHR45453:SF1">
    <property type="entry name" value="PHOSPHATE REGULON SENSOR PROTEIN PHOR"/>
    <property type="match status" value="1"/>
</dbReference>
<keyword evidence="6" id="KW-0808">Transferase</keyword>
<dbReference type="InterPro" id="IPR005467">
    <property type="entry name" value="His_kinase_dom"/>
</dbReference>
<dbReference type="CDD" id="cd00130">
    <property type="entry name" value="PAS"/>
    <property type="match status" value="1"/>
</dbReference>
<feature type="domain" description="Histidine kinase" evidence="12">
    <location>
        <begin position="192"/>
        <end position="413"/>
    </location>
</feature>